<proteinExistence type="predicted"/>
<sequence>MLSRHKMGALANAMSLANNNYCCPSSMLRALIEIWSPNYEEVVPSYKELTEDLLPCCLFLFKAFATIIQKENSNRVTYADWLDLWYNRNPPYANPLKSKRYIDMSELKYDGNGNVILVPKLDCPLKWTFRHERKLRGVPKQWDRLGIFVFLDGEEFVRVETFKAAAQMAIGVTYSLVPPILACIYRGLRPLTKVLEGLSQPDIKLLYLWFDNSWGFECITTLGTRAHPGPRVDDGQRRADTLDFIVSIKAGYVVLHQESRFTKKSYNPHQFARQNGFQQRLSGRHVELPQGGEVSDLYRFWLSLTRVHNNTFLHTPLAEGGVGSRVDPTYVKWWNEEVFPSIFAVSIQFLKASEARNFMASLMKSTVIKPQGKSK</sequence>
<evidence type="ECO:0000313" key="1">
    <source>
        <dbReference type="EMBL" id="GKU86002.1"/>
    </source>
</evidence>
<dbReference type="AlphaFoldDB" id="A0AAV5HAZ2"/>
<evidence type="ECO:0000313" key="2">
    <source>
        <dbReference type="Proteomes" id="UP001054252"/>
    </source>
</evidence>
<gene>
    <name evidence="1" type="ORF">SLEP1_g591</name>
</gene>
<evidence type="ECO:0008006" key="3">
    <source>
        <dbReference type="Google" id="ProtNLM"/>
    </source>
</evidence>
<comment type="caution">
    <text evidence="1">The sequence shown here is derived from an EMBL/GenBank/DDBJ whole genome shotgun (WGS) entry which is preliminary data.</text>
</comment>
<accession>A0AAV5HAZ2</accession>
<organism evidence="1 2">
    <name type="scientific">Rubroshorea leprosula</name>
    <dbReference type="NCBI Taxonomy" id="152421"/>
    <lineage>
        <taxon>Eukaryota</taxon>
        <taxon>Viridiplantae</taxon>
        <taxon>Streptophyta</taxon>
        <taxon>Embryophyta</taxon>
        <taxon>Tracheophyta</taxon>
        <taxon>Spermatophyta</taxon>
        <taxon>Magnoliopsida</taxon>
        <taxon>eudicotyledons</taxon>
        <taxon>Gunneridae</taxon>
        <taxon>Pentapetalae</taxon>
        <taxon>rosids</taxon>
        <taxon>malvids</taxon>
        <taxon>Malvales</taxon>
        <taxon>Dipterocarpaceae</taxon>
        <taxon>Rubroshorea</taxon>
    </lineage>
</organism>
<keyword evidence="2" id="KW-1185">Reference proteome</keyword>
<name>A0AAV5HAZ2_9ROSI</name>
<protein>
    <recommendedName>
        <fullName evidence="3">Aminotransferase-like plant mobile domain-containing protein</fullName>
    </recommendedName>
</protein>
<dbReference type="Proteomes" id="UP001054252">
    <property type="component" value="Unassembled WGS sequence"/>
</dbReference>
<dbReference type="EMBL" id="BPVZ01000001">
    <property type="protein sequence ID" value="GKU86002.1"/>
    <property type="molecule type" value="Genomic_DNA"/>
</dbReference>
<reference evidence="1 2" key="1">
    <citation type="journal article" date="2021" name="Commun. Biol.">
        <title>The genome of Shorea leprosula (Dipterocarpaceae) highlights the ecological relevance of drought in aseasonal tropical rainforests.</title>
        <authorList>
            <person name="Ng K.K.S."/>
            <person name="Kobayashi M.J."/>
            <person name="Fawcett J.A."/>
            <person name="Hatakeyama M."/>
            <person name="Paape T."/>
            <person name="Ng C.H."/>
            <person name="Ang C.C."/>
            <person name="Tnah L.H."/>
            <person name="Lee C.T."/>
            <person name="Nishiyama T."/>
            <person name="Sese J."/>
            <person name="O'Brien M.J."/>
            <person name="Copetti D."/>
            <person name="Mohd Noor M.I."/>
            <person name="Ong R.C."/>
            <person name="Putra M."/>
            <person name="Sireger I.Z."/>
            <person name="Indrioko S."/>
            <person name="Kosugi Y."/>
            <person name="Izuno A."/>
            <person name="Isagi Y."/>
            <person name="Lee S.L."/>
            <person name="Shimizu K.K."/>
        </authorList>
    </citation>
    <scope>NUCLEOTIDE SEQUENCE [LARGE SCALE GENOMIC DNA]</scope>
    <source>
        <strain evidence="1">214</strain>
    </source>
</reference>